<dbReference type="Pfam" id="PF25952">
    <property type="entry name" value="DUF7990"/>
    <property type="match status" value="1"/>
</dbReference>
<sequence length="94" mass="10630">MTKEQLVQKLKSAWYIIRQVHREKATDMLEFEVKELQNLFSLMVLGSLVGLPSPPPAIAFELIPLMEDEIRTMTSRADFAQDPLGALVGMLNID</sequence>
<evidence type="ECO:0000313" key="1">
    <source>
        <dbReference type="EMBL" id="HFH28119.1"/>
    </source>
</evidence>
<accession>A0A7C3HVG9</accession>
<organism evidence="1">
    <name type="scientific">Gracilinema caldarium</name>
    <dbReference type="NCBI Taxonomy" id="215591"/>
    <lineage>
        <taxon>Bacteria</taxon>
        <taxon>Pseudomonadati</taxon>
        <taxon>Spirochaetota</taxon>
        <taxon>Spirochaetia</taxon>
        <taxon>Spirochaetales</taxon>
        <taxon>Breznakiellaceae</taxon>
        <taxon>Gracilinema</taxon>
    </lineage>
</organism>
<dbReference type="InterPro" id="IPR058303">
    <property type="entry name" value="DUF7990"/>
</dbReference>
<gene>
    <name evidence="1" type="ORF">ENS59_01200</name>
</gene>
<protein>
    <submittedName>
        <fullName evidence="1">Uncharacterized protein</fullName>
    </submittedName>
</protein>
<name>A0A7C3HVG9_9SPIR</name>
<reference evidence="1" key="1">
    <citation type="journal article" date="2020" name="mSystems">
        <title>Genome- and Community-Level Interaction Insights into Carbon Utilization and Element Cycling Functions of Hydrothermarchaeota in Hydrothermal Sediment.</title>
        <authorList>
            <person name="Zhou Z."/>
            <person name="Liu Y."/>
            <person name="Xu W."/>
            <person name="Pan J."/>
            <person name="Luo Z.H."/>
            <person name="Li M."/>
        </authorList>
    </citation>
    <scope>NUCLEOTIDE SEQUENCE [LARGE SCALE GENOMIC DNA]</scope>
    <source>
        <strain evidence="1">SpSt-503</strain>
    </source>
</reference>
<proteinExistence type="predicted"/>
<dbReference type="AlphaFoldDB" id="A0A7C3HVG9"/>
<dbReference type="EMBL" id="DSVL01000036">
    <property type="protein sequence ID" value="HFH28119.1"/>
    <property type="molecule type" value="Genomic_DNA"/>
</dbReference>
<comment type="caution">
    <text evidence="1">The sequence shown here is derived from an EMBL/GenBank/DDBJ whole genome shotgun (WGS) entry which is preliminary data.</text>
</comment>